<organism evidence="6">
    <name type="scientific">Echinococcus granulosus</name>
    <name type="common">Hydatid tapeworm</name>
    <dbReference type="NCBI Taxonomy" id="6210"/>
    <lineage>
        <taxon>Eukaryota</taxon>
        <taxon>Metazoa</taxon>
        <taxon>Spiralia</taxon>
        <taxon>Lophotrochozoa</taxon>
        <taxon>Platyhelminthes</taxon>
        <taxon>Cestoda</taxon>
        <taxon>Eucestoda</taxon>
        <taxon>Cyclophyllidea</taxon>
        <taxon>Taeniidae</taxon>
        <taxon>Echinococcus</taxon>
        <taxon>Echinococcus granulosus group</taxon>
    </lineage>
</organism>
<gene>
    <name evidence="6" type="ORF">EgrG_000855700</name>
</gene>
<dbReference type="InterPro" id="IPR052255">
    <property type="entry name" value="RNA_pol_II_subunit5-mediator"/>
</dbReference>
<sequence length="353" mass="39822">MEQFDRLLEEQQKAIEKTDDKIRKLGAYTNEYMQLKTRLEDLSKCFSKRVIIPFSPRALVSARLIHTNEVLVYLGGNAGHFCEASTFQSLSIIDKRIGRIQQEILELQEQKRLLTDRVSYTQRLVKGEQPQSVSSEGDGGGEFEIREEFDPEREKEWQAKHKKRIQVERMRERTSIHTSPPSLPEIIAQDELPSDDTSPVSPDIAIYSSSNTALPVDPDIKDWHRASPADVVAFVQRECRGAETTNIPKPDCPYRLLTKRQSHGKSGAEVKSASQPPKYSIEPFSRIVEKGRASIGDADPAAVSDGPVSRFRARRNKILKSNGTLYKVCKYVQMTAYSVSHAQGLKCGKSTDE</sequence>
<comment type="subcellular location">
    <subcellularLocation>
        <location evidence="1">Nucleus</location>
    </subcellularLocation>
</comment>
<evidence type="ECO:0000313" key="6">
    <source>
        <dbReference type="EMBL" id="CDS16140.1"/>
    </source>
</evidence>
<evidence type="ECO:0000256" key="3">
    <source>
        <dbReference type="ARBA" id="ARBA00038295"/>
    </source>
</evidence>
<reference evidence="8" key="3">
    <citation type="submission" date="2020-10" db="UniProtKB">
        <authorList>
            <consortium name="WormBaseParasite"/>
        </authorList>
    </citation>
    <scope>IDENTIFICATION</scope>
</reference>
<evidence type="ECO:0000256" key="2">
    <source>
        <dbReference type="ARBA" id="ARBA00023242"/>
    </source>
</evidence>
<evidence type="ECO:0000256" key="4">
    <source>
        <dbReference type="SAM" id="Coils"/>
    </source>
</evidence>
<dbReference type="Gene3D" id="1.10.287.370">
    <property type="match status" value="1"/>
</dbReference>
<dbReference type="GO" id="GO:0003682">
    <property type="term" value="F:chromatin binding"/>
    <property type="evidence" value="ECO:0007669"/>
    <property type="project" value="TreeGrafter"/>
</dbReference>
<reference evidence="6 7" key="1">
    <citation type="journal article" date="2013" name="Nature">
        <title>The genomes of four tapeworm species reveal adaptations to parasitism.</title>
        <authorList>
            <person name="Tsai I.J."/>
            <person name="Zarowiecki M."/>
            <person name="Holroyd N."/>
            <person name="Garciarrubio A."/>
            <person name="Sanchez-Flores A."/>
            <person name="Brooks K.L."/>
            <person name="Tracey A."/>
            <person name="Bobes R.J."/>
            <person name="Fragoso G."/>
            <person name="Sciutto E."/>
            <person name="Aslett M."/>
            <person name="Beasley H."/>
            <person name="Bennett H.M."/>
            <person name="Cai J."/>
            <person name="Camicia F."/>
            <person name="Clark R."/>
            <person name="Cucher M."/>
            <person name="De Silva N."/>
            <person name="Day T.A."/>
            <person name="Deplazes P."/>
            <person name="Estrada K."/>
            <person name="Fernandez C."/>
            <person name="Holland P.W."/>
            <person name="Hou J."/>
            <person name="Hu S."/>
            <person name="Huckvale T."/>
            <person name="Hung S.S."/>
            <person name="Kamenetzky L."/>
            <person name="Keane J.A."/>
            <person name="Kiss F."/>
            <person name="Koziol U."/>
            <person name="Lambert O."/>
            <person name="Liu K."/>
            <person name="Luo X."/>
            <person name="Luo Y."/>
            <person name="Macchiaroli N."/>
            <person name="Nichol S."/>
            <person name="Paps J."/>
            <person name="Parkinson J."/>
            <person name="Pouchkina-Stantcheva N."/>
            <person name="Riddiford N."/>
            <person name="Rosenzvit M."/>
            <person name="Salinas G."/>
            <person name="Wasmuth J.D."/>
            <person name="Zamanian M."/>
            <person name="Zheng Y."/>
            <person name="Cai X."/>
            <person name="Soberon X."/>
            <person name="Olson P.D."/>
            <person name="Laclette J.P."/>
            <person name="Brehm K."/>
            <person name="Berriman M."/>
            <person name="Garciarrubio A."/>
            <person name="Bobes R.J."/>
            <person name="Fragoso G."/>
            <person name="Sanchez-Flores A."/>
            <person name="Estrada K."/>
            <person name="Cevallos M.A."/>
            <person name="Morett E."/>
            <person name="Gonzalez V."/>
            <person name="Portillo T."/>
            <person name="Ochoa-Leyva A."/>
            <person name="Jose M.V."/>
            <person name="Sciutto E."/>
            <person name="Landa A."/>
            <person name="Jimenez L."/>
            <person name="Valdes V."/>
            <person name="Carrero J.C."/>
            <person name="Larralde C."/>
            <person name="Morales-Montor J."/>
            <person name="Limon-Lason J."/>
            <person name="Soberon X."/>
            <person name="Laclette J.P."/>
        </authorList>
    </citation>
    <scope>NUCLEOTIDE SEQUENCE [LARGE SCALE GENOMIC DNA]</scope>
</reference>
<accession>A0A068W8A1</accession>
<feature type="compositionally biased region" description="Basic and acidic residues" evidence="5">
    <location>
        <begin position="143"/>
        <end position="175"/>
    </location>
</feature>
<dbReference type="GO" id="GO:0019212">
    <property type="term" value="F:phosphatase inhibitor activity"/>
    <property type="evidence" value="ECO:0007669"/>
    <property type="project" value="TreeGrafter"/>
</dbReference>
<evidence type="ECO:0000313" key="8">
    <source>
        <dbReference type="WBParaSite" id="EgrG_000855700"/>
    </source>
</evidence>
<dbReference type="CDD" id="cd23159">
    <property type="entry name" value="Prefoldin_URI1"/>
    <property type="match status" value="1"/>
</dbReference>
<evidence type="ECO:0000256" key="1">
    <source>
        <dbReference type="ARBA" id="ARBA00004123"/>
    </source>
</evidence>
<proteinExistence type="inferred from homology"/>
<dbReference type="Pfam" id="PF02996">
    <property type="entry name" value="Prefoldin"/>
    <property type="match status" value="1"/>
</dbReference>
<name>A0A068W8A1_ECHGR</name>
<evidence type="ECO:0000256" key="5">
    <source>
        <dbReference type="SAM" id="MobiDB-lite"/>
    </source>
</evidence>
<comment type="similarity">
    <text evidence="3">Belongs to the RNA polymerase II subunit 5-mediating protein family.</text>
</comment>
<dbReference type="SUPFAM" id="SSF46579">
    <property type="entry name" value="Prefoldin"/>
    <property type="match status" value="1"/>
</dbReference>
<feature type="coiled-coil region" evidence="4">
    <location>
        <begin position="90"/>
        <end position="117"/>
    </location>
</feature>
<dbReference type="InterPro" id="IPR004127">
    <property type="entry name" value="Prefoldin_subunit_alpha"/>
</dbReference>
<dbReference type="GO" id="GO:0000122">
    <property type="term" value="P:negative regulation of transcription by RNA polymerase II"/>
    <property type="evidence" value="ECO:0007669"/>
    <property type="project" value="TreeGrafter"/>
</dbReference>
<evidence type="ECO:0000313" key="7">
    <source>
        <dbReference type="Proteomes" id="UP000492820"/>
    </source>
</evidence>
<keyword evidence="4" id="KW-0175">Coiled coil</keyword>
<dbReference type="GO" id="GO:0003714">
    <property type="term" value="F:transcription corepressor activity"/>
    <property type="evidence" value="ECO:0007669"/>
    <property type="project" value="TreeGrafter"/>
</dbReference>
<reference evidence="6" key="2">
    <citation type="submission" date="2014-06" db="EMBL/GenBank/DDBJ databases">
        <authorList>
            <person name="Aslett M."/>
        </authorList>
    </citation>
    <scope>NUCLEOTIDE SEQUENCE</scope>
</reference>
<dbReference type="WBParaSite" id="EgrG_000855700">
    <property type="protein sequence ID" value="EgrG_000855700"/>
    <property type="gene ID" value="EgrG_000855700"/>
</dbReference>
<dbReference type="Proteomes" id="UP000492820">
    <property type="component" value="Unassembled WGS sequence"/>
</dbReference>
<feature type="region of interest" description="Disordered" evidence="5">
    <location>
        <begin position="126"/>
        <end position="201"/>
    </location>
</feature>
<dbReference type="InterPro" id="IPR009053">
    <property type="entry name" value="Prefoldin"/>
</dbReference>
<dbReference type="GO" id="GO:0005634">
    <property type="term" value="C:nucleus"/>
    <property type="evidence" value="ECO:0007669"/>
    <property type="project" value="UniProtKB-SubCell"/>
</dbReference>
<keyword evidence="2" id="KW-0539">Nucleus</keyword>
<dbReference type="EMBL" id="LK028576">
    <property type="protein sequence ID" value="CDS16140.1"/>
    <property type="molecule type" value="Genomic_DNA"/>
</dbReference>
<dbReference type="AlphaFoldDB" id="A0A068W8A1"/>
<protein>
    <submittedName>
        <fullName evidence="6 8">Unconventional prefoldin rpb5 interactor</fullName>
    </submittedName>
</protein>
<dbReference type="PANTHER" id="PTHR15111:SF0">
    <property type="entry name" value="UNCONVENTIONAL PREFOLDIN RPB5 INTERACTOR 1"/>
    <property type="match status" value="1"/>
</dbReference>
<dbReference type="PANTHER" id="PTHR15111">
    <property type="entry name" value="RNA POLYMERASE II SUBUNIT 5-MEDIATING PROTEIN NNX3"/>
    <property type="match status" value="1"/>
</dbReference>